<evidence type="ECO:0000313" key="3">
    <source>
        <dbReference type="EMBL" id="TPD62977.1"/>
    </source>
</evidence>
<protein>
    <submittedName>
        <fullName evidence="3">DUF3971 domain-containing protein</fullName>
    </submittedName>
</protein>
<keyword evidence="4" id="KW-1185">Reference proteome</keyword>
<feature type="region of interest" description="Disordered" evidence="1">
    <location>
        <begin position="1037"/>
        <end position="1064"/>
    </location>
</feature>
<dbReference type="InterPro" id="IPR025263">
    <property type="entry name" value="YhdP_central"/>
</dbReference>
<name>A0A501PS97_9PROT</name>
<organism evidence="3 4">
    <name type="scientific">Emcibacter nanhaiensis</name>
    <dbReference type="NCBI Taxonomy" id="1505037"/>
    <lineage>
        <taxon>Bacteria</taxon>
        <taxon>Pseudomonadati</taxon>
        <taxon>Pseudomonadota</taxon>
        <taxon>Alphaproteobacteria</taxon>
        <taxon>Emcibacterales</taxon>
        <taxon>Emcibacteraceae</taxon>
        <taxon>Emcibacter</taxon>
    </lineage>
</organism>
<feature type="compositionally biased region" description="Basic and acidic residues" evidence="1">
    <location>
        <begin position="1054"/>
        <end position="1064"/>
    </location>
</feature>
<sequence>MSILLALLALSVLVFIWRLSMGPVALNWAGPFIKSNLARSFTDIRIDFDDVVLTWHSARDRAEKTSGIDIHFVNASLTDIENELTINIPEADMEFSALGMMRGLLAPVRADFSKLQFEIVLPKEIWEGESKDPLQVRLQRLLDDFQTSQKIIPRITRQLLSEPAPMNAAGYLRDLTFRDSSFNITDEASGSRWTIPGAVLNMKRTADGLLALFEGDIHYRDRTESTPLHLSLAHNNKRKDAILQLRFSNLSPAVITAGMPKMEQVKSVNVPLTGIIDVSIGTELDLTSVIFELEAGKGSLNVMDLYPAPVETDSLLISGHYSGEKKIIFLDQFELLLDEAAIRGDGLLYGSVDTPGATINASIENLSFTNLVSYWPAEKAQGARKWIAKNIRAGSVQNGAIDVKIDPGMWAADELPREAFQFRFDIKDVVADYLHPMPLLRNVAGSGYLTLKDFTLTANQGEIDGVQVNQGKLLFSNIDIKNGSVATFTIPLQGTVQDILAVIDSKPLGYPSKYGIEPGSVTGQGKAMLSLDFPLLKNLSLKQVNFKVDADIENLKIPHLSDNLTIGDGSINLVVDGEALKAEGNILLNGVKFAAVWNEKFKTEENELPTSYHIKGDLAGYDWEAFKLPFRSYIDGPAHLDLQLVGKGAKMTSGTGKVDLTNSQVTFEPIGWLKEKGKPGQADFTLNFGDGNIIKVDDINVTAEDFKVDSEVLIVEDRTARLALHNLQMPDMDFDMEVAWNAEKQNYNAIITAREFNARPLLDILKNSGAGDDENKMPDFDVSARFDKITAENGVILWDATFDGSYTQDDFRRIDFKSFFEDGREFTVTLAPGEKDRVLTVKSSNAGETLRGAGVFNNGVNGTMEIVADYGRKENKLSIEGKMTAQDFLISDSPGVSKLLADEDFAKAREELKKGGLNFEKFQMDFHQYNGILDIKKGTAKGSSIGVTMSGKVDQAYNEVNIEGTIVPAYGLNSLFSNIPIVGTILTGGKDQGIFAATFVMTGTMQETEIKVNPLAALAPGILRNLFSAIGGSDKKSLREEAEKLQEITPDTPAPKKQDENSPD</sequence>
<dbReference type="RefSeq" id="WP_139938227.1">
    <property type="nucleotide sequence ID" value="NZ_JBHSYP010000022.1"/>
</dbReference>
<dbReference type="OrthoDB" id="7161641at2"/>
<evidence type="ECO:0000313" key="4">
    <source>
        <dbReference type="Proteomes" id="UP000319148"/>
    </source>
</evidence>
<evidence type="ECO:0000256" key="1">
    <source>
        <dbReference type="SAM" id="MobiDB-lite"/>
    </source>
</evidence>
<feature type="compositionally biased region" description="Basic and acidic residues" evidence="1">
    <location>
        <begin position="1037"/>
        <end position="1046"/>
    </location>
</feature>
<dbReference type="EMBL" id="VFIY01000004">
    <property type="protein sequence ID" value="TPD62977.1"/>
    <property type="molecule type" value="Genomic_DNA"/>
</dbReference>
<accession>A0A501PS97</accession>
<dbReference type="Proteomes" id="UP000319148">
    <property type="component" value="Unassembled WGS sequence"/>
</dbReference>
<evidence type="ECO:0000259" key="2">
    <source>
        <dbReference type="Pfam" id="PF13116"/>
    </source>
</evidence>
<comment type="caution">
    <text evidence="3">The sequence shown here is derived from an EMBL/GenBank/DDBJ whole genome shotgun (WGS) entry which is preliminary data.</text>
</comment>
<proteinExistence type="predicted"/>
<reference evidence="4" key="1">
    <citation type="submission" date="2019-06" db="EMBL/GenBank/DDBJ databases">
        <title>The complete genome of Emcibacter congregatus ZYLT.</title>
        <authorList>
            <person name="Zhao Z."/>
        </authorList>
    </citation>
    <scope>NUCLEOTIDE SEQUENCE [LARGE SCALE GENOMIC DNA]</scope>
    <source>
        <strain evidence="4">MCCC 1A06723</strain>
    </source>
</reference>
<dbReference type="AlphaFoldDB" id="A0A501PS97"/>
<feature type="domain" description="YhdP central" evidence="2">
    <location>
        <begin position="274"/>
        <end position="791"/>
    </location>
</feature>
<gene>
    <name evidence="3" type="ORF">FIV46_02540</name>
</gene>
<dbReference type="Pfam" id="PF13116">
    <property type="entry name" value="YhdP"/>
    <property type="match status" value="1"/>
</dbReference>